<dbReference type="Proteomes" id="UP000003811">
    <property type="component" value="Plasmid pPma4326F"/>
</dbReference>
<geneLocation type="plasmid" evidence="1 2">
    <name>pPma4326F</name>
</geneLocation>
<accession>A0A8T8C9Y1</accession>
<organism evidence="1 2">
    <name type="scientific">Pseudomonas syringae pv. maculicola str. ES4326</name>
    <dbReference type="NCBI Taxonomy" id="629265"/>
    <lineage>
        <taxon>Bacteria</taxon>
        <taxon>Pseudomonadati</taxon>
        <taxon>Pseudomonadota</taxon>
        <taxon>Gammaproteobacteria</taxon>
        <taxon>Pseudomonadales</taxon>
        <taxon>Pseudomonadaceae</taxon>
        <taxon>Pseudomonas</taxon>
    </lineage>
</organism>
<evidence type="ECO:0000313" key="2">
    <source>
        <dbReference type="Proteomes" id="UP000003811"/>
    </source>
</evidence>
<protein>
    <submittedName>
        <fullName evidence="1">Uncharacterized protein</fullName>
    </submittedName>
</protein>
<keyword evidence="1" id="KW-0614">Plasmid</keyword>
<dbReference type="AlphaFoldDB" id="A0A8T8C9Y1"/>
<sequence length="120" mass="13135">MPALIETQQTLTAVEFVLSDIKSIVGADGTLKCTGLEGFEVVETGGGCLALRRDAGELYMLLTSECGSDVPDEEDWEENLIGIYREDDDSEVMCMSARELLDLIYTDTQREVSESQGSKS</sequence>
<name>A0A8T8C9Y1_PSEYM</name>
<dbReference type="RefSeq" id="WP_007250685.1">
    <property type="nucleotide sequence ID" value="NZ_CP047261.1"/>
</dbReference>
<gene>
    <name evidence="1" type="ORF">PMA4326_028290</name>
</gene>
<dbReference type="EMBL" id="CP047261">
    <property type="protein sequence ID" value="QHF00421.1"/>
    <property type="molecule type" value="Genomic_DNA"/>
</dbReference>
<evidence type="ECO:0000313" key="1">
    <source>
        <dbReference type="EMBL" id="QHF00421.1"/>
    </source>
</evidence>
<reference evidence="1 2" key="1">
    <citation type="journal article" date="2011" name="PLoS Pathog.">
        <title>Dynamic evolution of pathogenicity revealed by sequencing and comparative genomics of 19 Pseudomonas syringae isolates.</title>
        <authorList>
            <person name="Baltrus D.A."/>
            <person name="Nishimura M.T."/>
            <person name="Romanchuk A."/>
            <person name="Chang J.H."/>
            <person name="Mukhtar M.S."/>
            <person name="Cherkis K."/>
            <person name="Roach J."/>
            <person name="Grant S.R."/>
            <person name="Jones C.D."/>
            <person name="Dangl J.L."/>
        </authorList>
    </citation>
    <scope>NUCLEOTIDE SEQUENCE [LARGE SCALE GENOMIC DNA]</scope>
    <source>
        <strain evidence="1 2">ES4326</strain>
    </source>
</reference>
<proteinExistence type="predicted"/>